<dbReference type="InterPro" id="IPR036505">
    <property type="entry name" value="Amidase/PGRP_sf"/>
</dbReference>
<accession>A0A9D2G2R4</accession>
<reference evidence="1" key="2">
    <citation type="submission" date="2021-04" db="EMBL/GenBank/DDBJ databases">
        <authorList>
            <person name="Gilroy R."/>
        </authorList>
    </citation>
    <scope>NUCLEOTIDE SEQUENCE</scope>
    <source>
        <strain evidence="1">CHK169-4300</strain>
    </source>
</reference>
<proteinExistence type="predicted"/>
<reference evidence="1" key="1">
    <citation type="journal article" date="2021" name="PeerJ">
        <title>Extensive microbial diversity within the chicken gut microbiome revealed by metagenomics and culture.</title>
        <authorList>
            <person name="Gilroy R."/>
            <person name="Ravi A."/>
            <person name="Getino M."/>
            <person name="Pursley I."/>
            <person name="Horton D.L."/>
            <person name="Alikhan N.F."/>
            <person name="Baker D."/>
            <person name="Gharbi K."/>
            <person name="Hall N."/>
            <person name="Watson M."/>
            <person name="Adriaenssens E.M."/>
            <person name="Foster-Nyarko E."/>
            <person name="Jarju S."/>
            <person name="Secka A."/>
            <person name="Antonio M."/>
            <person name="Oren A."/>
            <person name="Chaudhuri R.R."/>
            <person name="La Ragione R."/>
            <person name="Hildebrand F."/>
            <person name="Pallen M.J."/>
        </authorList>
    </citation>
    <scope>NUCLEOTIDE SEQUENCE</scope>
    <source>
        <strain evidence="1">CHK169-4300</strain>
    </source>
</reference>
<protein>
    <submittedName>
        <fullName evidence="1">Uncharacterized protein</fullName>
    </submittedName>
</protein>
<organism evidence="1 2">
    <name type="scientific">Candidatus Atopostipes pullistercoris</name>
    <dbReference type="NCBI Taxonomy" id="2838467"/>
    <lineage>
        <taxon>Bacteria</taxon>
        <taxon>Bacillati</taxon>
        <taxon>Bacillota</taxon>
        <taxon>Bacilli</taxon>
        <taxon>Lactobacillales</taxon>
        <taxon>Carnobacteriaceae</taxon>
        <taxon>Atopostipes</taxon>
    </lineage>
</organism>
<sequence>MGNVPTLKHDKERLKQTSIKNQSLMDVCLFIELQSLLKQSNISFLYLNKKVERLIHIMAGHDEYSVGRKVDPGSLFDWTKIGL</sequence>
<dbReference type="AlphaFoldDB" id="A0A9D2G2R4"/>
<comment type="caution">
    <text evidence="1">The sequence shown here is derived from an EMBL/GenBank/DDBJ whole genome shotgun (WGS) entry which is preliminary data.</text>
</comment>
<evidence type="ECO:0000313" key="2">
    <source>
        <dbReference type="Proteomes" id="UP000824106"/>
    </source>
</evidence>
<evidence type="ECO:0000313" key="1">
    <source>
        <dbReference type="EMBL" id="HIZ71387.1"/>
    </source>
</evidence>
<dbReference type="Proteomes" id="UP000824106">
    <property type="component" value="Unassembled WGS sequence"/>
</dbReference>
<gene>
    <name evidence="1" type="ORF">H9808_06445</name>
</gene>
<name>A0A9D2G2R4_9LACT</name>
<dbReference type="GO" id="GO:0008745">
    <property type="term" value="F:N-acetylmuramoyl-L-alanine amidase activity"/>
    <property type="evidence" value="ECO:0007669"/>
    <property type="project" value="InterPro"/>
</dbReference>
<dbReference type="EMBL" id="DXAZ01000102">
    <property type="protein sequence ID" value="HIZ71387.1"/>
    <property type="molecule type" value="Genomic_DNA"/>
</dbReference>
<dbReference type="SUPFAM" id="SSF55846">
    <property type="entry name" value="N-acetylmuramoyl-L-alanine amidase-like"/>
    <property type="match status" value="1"/>
</dbReference>
<dbReference type="GO" id="GO:0009253">
    <property type="term" value="P:peptidoglycan catabolic process"/>
    <property type="evidence" value="ECO:0007669"/>
    <property type="project" value="InterPro"/>
</dbReference>